<feature type="coiled-coil region" evidence="1">
    <location>
        <begin position="20"/>
        <end position="71"/>
    </location>
</feature>
<comment type="caution">
    <text evidence="3">The sequence shown here is derived from an EMBL/GenBank/DDBJ whole genome shotgun (WGS) entry which is preliminary data.</text>
</comment>
<evidence type="ECO:0000313" key="5">
    <source>
        <dbReference type="Proteomes" id="UP001642484"/>
    </source>
</evidence>
<dbReference type="Proteomes" id="UP001642484">
    <property type="component" value="Unassembled WGS sequence"/>
</dbReference>
<accession>A0ABP0S5Q0</accession>
<name>A0ABP0S5Q0_9DINO</name>
<dbReference type="EMBL" id="CAXAMN010027040">
    <property type="protein sequence ID" value="CAK9107937.1"/>
    <property type="molecule type" value="Genomic_DNA"/>
</dbReference>
<dbReference type="EMBL" id="CAXAMN010027017">
    <property type="protein sequence ID" value="CAK9107657.1"/>
    <property type="molecule type" value="Genomic_DNA"/>
</dbReference>
<keyword evidence="1" id="KW-0175">Coiled coil</keyword>
<sequence length="147" mass="16553">MRLKEQAAGPGTHEAKRLGVRELRVELEAKESQNQELMAIAEHVRAQEDARKHAEEKLKMAQQAAQADAAEKDRRYAELFHMVCQVDREVAARRTAEQRLEVTSASARQAVAKATEEALRSEAKANEAEERAQVAEPSSLHRQHRHA</sequence>
<feature type="region of interest" description="Disordered" evidence="2">
    <location>
        <begin position="103"/>
        <end position="147"/>
    </location>
</feature>
<reference evidence="3 5" key="1">
    <citation type="submission" date="2024-02" db="EMBL/GenBank/DDBJ databases">
        <authorList>
            <person name="Chen Y."/>
            <person name="Shah S."/>
            <person name="Dougan E. K."/>
            <person name="Thang M."/>
            <person name="Chan C."/>
        </authorList>
    </citation>
    <scope>NUCLEOTIDE SEQUENCE [LARGE SCALE GENOMIC DNA]</scope>
</reference>
<keyword evidence="5" id="KW-1185">Reference proteome</keyword>
<feature type="compositionally biased region" description="Basic and acidic residues" evidence="2">
    <location>
        <begin position="114"/>
        <end position="133"/>
    </location>
</feature>
<evidence type="ECO:0000313" key="4">
    <source>
        <dbReference type="EMBL" id="CAK9107937.1"/>
    </source>
</evidence>
<evidence type="ECO:0008006" key="6">
    <source>
        <dbReference type="Google" id="ProtNLM"/>
    </source>
</evidence>
<organism evidence="3 5">
    <name type="scientific">Durusdinium trenchii</name>
    <dbReference type="NCBI Taxonomy" id="1381693"/>
    <lineage>
        <taxon>Eukaryota</taxon>
        <taxon>Sar</taxon>
        <taxon>Alveolata</taxon>
        <taxon>Dinophyceae</taxon>
        <taxon>Suessiales</taxon>
        <taxon>Symbiodiniaceae</taxon>
        <taxon>Durusdinium</taxon>
    </lineage>
</organism>
<protein>
    <recommendedName>
        <fullName evidence="6">Meiosis-specific nuclear structural protein 1</fullName>
    </recommendedName>
</protein>
<evidence type="ECO:0000313" key="3">
    <source>
        <dbReference type="EMBL" id="CAK9107657.1"/>
    </source>
</evidence>
<evidence type="ECO:0000256" key="1">
    <source>
        <dbReference type="SAM" id="Coils"/>
    </source>
</evidence>
<gene>
    <name evidence="3" type="ORF">CCMP2556_LOCUS50228</name>
    <name evidence="4" type="ORF">CCMP2556_LOCUS50340</name>
</gene>
<evidence type="ECO:0000256" key="2">
    <source>
        <dbReference type="SAM" id="MobiDB-lite"/>
    </source>
</evidence>
<proteinExistence type="predicted"/>